<evidence type="ECO:0000313" key="5">
    <source>
        <dbReference type="Proteomes" id="UP000693981"/>
    </source>
</evidence>
<dbReference type="PANTHER" id="PTHR13817:SF73">
    <property type="entry name" value="FIBRONECTIN TYPE-III DOMAIN-CONTAINING PROTEIN"/>
    <property type="match status" value="1"/>
</dbReference>
<accession>A0A8T1WUC4</accession>
<dbReference type="PROSITE" id="PS50853">
    <property type="entry name" value="FN3"/>
    <property type="match status" value="3"/>
</dbReference>
<dbReference type="InterPro" id="IPR003961">
    <property type="entry name" value="FN3_dom"/>
</dbReference>
<dbReference type="CDD" id="cd00063">
    <property type="entry name" value="FN3"/>
    <property type="match status" value="3"/>
</dbReference>
<dbReference type="OrthoDB" id="504170at2759"/>
<reference evidence="4" key="1">
    <citation type="submission" date="2021-02" db="EMBL/GenBank/DDBJ databases">
        <authorList>
            <person name="Palmer J.M."/>
        </authorList>
    </citation>
    <scope>NUCLEOTIDE SEQUENCE</scope>
    <source>
        <strain evidence="4">SCRP23</strain>
    </source>
</reference>
<feature type="domain" description="Fibronectin type-III" evidence="3">
    <location>
        <begin position="338"/>
        <end position="462"/>
    </location>
</feature>
<keyword evidence="1" id="KW-0677">Repeat</keyword>
<dbReference type="EMBL" id="JAGDFL010000165">
    <property type="protein sequence ID" value="KAG7396284.1"/>
    <property type="molecule type" value="Genomic_DNA"/>
</dbReference>
<gene>
    <name evidence="4" type="ORF">PHYBOEH_002551</name>
</gene>
<feature type="domain" description="Fibronectin type-III" evidence="3">
    <location>
        <begin position="128"/>
        <end position="227"/>
    </location>
</feature>
<comment type="caution">
    <text evidence="4">The sequence shown here is derived from an EMBL/GenBank/DDBJ whole genome shotgun (WGS) entry which is preliminary data.</text>
</comment>
<feature type="region of interest" description="Disordered" evidence="2">
    <location>
        <begin position="214"/>
        <end position="234"/>
    </location>
</feature>
<dbReference type="AlphaFoldDB" id="A0A8T1WUC4"/>
<sequence>MQSKLNNLQRVVNGVDIQRSAVATPGGGYTWTITFLDIDDSFVVTPRDIHLTCDDPTTCTTATYDVTVTKVRAAVVPAACVGNRVIPAIGALNKGQIYNLRVSAYNVVGFGKPAVAPTPQKPMVVPGPPTAVTLAVYSISELIVIFSPPDDNGGDTITAYEVQWALDSHFTTPMSTMVNMMPGISAPYRRVISSLTTGTTYYVGVRARNSQGFGRLQQSVPDKEKPYSTPSAPTQVVLGITSPTMLTVGWAPPSNDGGDSISGYVVQWDVSGGFDSLSLAASTTVTVGDSAQRSYTITDLSPGTLYYVQVFAKNRGGLGTPQTSIPPALVPTIAYPGKPHALTVARTTVAGELRVTWMAPIIPFHGLPCAGTLQAPGNCPVVGATDMVFGGVALEKYIVQCSERSDFSNPIEVSSTGSAVTVLLTGLVSGKTYYVQVLAQNVQGFRSYFCRRANTQNLLCPDQQVLPDRSVVTGDFVYAAPL</sequence>
<dbReference type="Pfam" id="PF00041">
    <property type="entry name" value="fn3"/>
    <property type="match status" value="2"/>
</dbReference>
<dbReference type="Proteomes" id="UP000693981">
    <property type="component" value="Unassembled WGS sequence"/>
</dbReference>
<evidence type="ECO:0000256" key="1">
    <source>
        <dbReference type="ARBA" id="ARBA00022737"/>
    </source>
</evidence>
<name>A0A8T1WUC4_9STRA</name>
<dbReference type="SMART" id="SM00060">
    <property type="entry name" value="FN3"/>
    <property type="match status" value="4"/>
</dbReference>
<proteinExistence type="predicted"/>
<dbReference type="InterPro" id="IPR050964">
    <property type="entry name" value="Striated_Muscle_Regulatory"/>
</dbReference>
<dbReference type="PANTHER" id="PTHR13817">
    <property type="entry name" value="TITIN"/>
    <property type="match status" value="1"/>
</dbReference>
<organism evidence="4 5">
    <name type="scientific">Phytophthora boehmeriae</name>
    <dbReference type="NCBI Taxonomy" id="109152"/>
    <lineage>
        <taxon>Eukaryota</taxon>
        <taxon>Sar</taxon>
        <taxon>Stramenopiles</taxon>
        <taxon>Oomycota</taxon>
        <taxon>Peronosporomycetes</taxon>
        <taxon>Peronosporales</taxon>
        <taxon>Peronosporaceae</taxon>
        <taxon>Phytophthora</taxon>
    </lineage>
</organism>
<protein>
    <recommendedName>
        <fullName evidence="3">Fibronectin type-III domain-containing protein</fullName>
    </recommendedName>
</protein>
<evidence type="ECO:0000313" key="4">
    <source>
        <dbReference type="EMBL" id="KAG7396284.1"/>
    </source>
</evidence>
<evidence type="ECO:0000256" key="2">
    <source>
        <dbReference type="SAM" id="MobiDB-lite"/>
    </source>
</evidence>
<evidence type="ECO:0000259" key="3">
    <source>
        <dbReference type="PROSITE" id="PS50853"/>
    </source>
</evidence>
<feature type="domain" description="Fibronectin type-III" evidence="3">
    <location>
        <begin position="229"/>
        <end position="332"/>
    </location>
</feature>
<keyword evidence="5" id="KW-1185">Reference proteome</keyword>